<evidence type="ECO:0000313" key="3">
    <source>
        <dbReference type="Proteomes" id="UP000000637"/>
    </source>
</evidence>
<dbReference type="KEGG" id="aau:AAur_3790"/>
<protein>
    <submittedName>
        <fullName evidence="2">Uncharacterized protein</fullName>
    </submittedName>
</protein>
<keyword evidence="3" id="KW-1185">Reference proteome</keyword>
<reference evidence="2 3" key="1">
    <citation type="journal article" date="2006" name="PLoS Genet.">
        <title>Secrets of soil survival revealed by the genome sequence of Arthrobacter aurescens TC1.</title>
        <authorList>
            <person name="Mongodin E.F."/>
            <person name="Shapir N."/>
            <person name="Daugherty S.C."/>
            <person name="DeBoy R.T."/>
            <person name="Emerson J.B."/>
            <person name="Shvartzbeyn A."/>
            <person name="Radune D."/>
            <person name="Vamathevan J."/>
            <person name="Riggs F."/>
            <person name="Grinberg V."/>
            <person name="Khouri H."/>
            <person name="Wackett L.P."/>
            <person name="Nelson K.E."/>
            <person name="Sadowsky M.J."/>
        </authorList>
    </citation>
    <scope>NUCLEOTIDE SEQUENCE [LARGE SCALE GENOMIC DNA]</scope>
    <source>
        <strain evidence="2 3">TC1</strain>
    </source>
</reference>
<gene>
    <name evidence="2" type="ordered locus">AAur_3790</name>
</gene>
<dbReference type="HOGENOM" id="CLU_1340968_0_0_11"/>
<dbReference type="EMBL" id="CP000474">
    <property type="protein sequence ID" value="ABM09844.1"/>
    <property type="molecule type" value="Genomic_DNA"/>
</dbReference>
<evidence type="ECO:0000256" key="1">
    <source>
        <dbReference type="SAM" id="MobiDB-lite"/>
    </source>
</evidence>
<evidence type="ECO:0000313" key="2">
    <source>
        <dbReference type="EMBL" id="ABM09844.1"/>
    </source>
</evidence>
<name>A1RB58_PAEAT</name>
<dbReference type="STRING" id="290340.AAur_3790"/>
<feature type="region of interest" description="Disordered" evidence="1">
    <location>
        <begin position="1"/>
        <end position="26"/>
    </location>
</feature>
<proteinExistence type="predicted"/>
<sequence length="244" mass="26626">MRTWFRPAPRSKNLTPPPKQADGGTCFPPSACRSLGFRRIMSSMTALVPAGSTSHGPRITVEVPVLRVGAGTSDYEGLNRFVDSLRKPQSLHMTFLHVGILDDLGSDIVAWTKGLSAPEKVLPEIAGWLTELPVLQGFLGKSDKLIPLGGGRLMGLEVDVPQQVHDYQALLVQGLHVLFDDLGLDNIDDFILSSPALGYKSPRWLPHIAVGKARSRHESPMDIAPVAIEFGDSRIRNRETLPLP</sequence>
<dbReference type="AlphaFoldDB" id="A1RB58"/>
<dbReference type="Proteomes" id="UP000000637">
    <property type="component" value="Chromosome"/>
</dbReference>
<accession>A1RB58</accession>
<organism evidence="2 3">
    <name type="scientific">Paenarthrobacter aurescens (strain TC1)</name>
    <dbReference type="NCBI Taxonomy" id="290340"/>
    <lineage>
        <taxon>Bacteria</taxon>
        <taxon>Bacillati</taxon>
        <taxon>Actinomycetota</taxon>
        <taxon>Actinomycetes</taxon>
        <taxon>Micrococcales</taxon>
        <taxon>Micrococcaceae</taxon>
        <taxon>Paenarthrobacter</taxon>
    </lineage>
</organism>